<dbReference type="Proteomes" id="UP000623681">
    <property type="component" value="Unassembled WGS sequence"/>
</dbReference>
<gene>
    <name evidence="2" type="ORF">JK634_17950</name>
</gene>
<keyword evidence="1" id="KW-1133">Transmembrane helix</keyword>
<keyword evidence="1" id="KW-0472">Membrane</keyword>
<keyword evidence="1" id="KW-0812">Transmembrane</keyword>
<feature type="transmembrane region" description="Helical" evidence="1">
    <location>
        <begin position="28"/>
        <end position="45"/>
    </location>
</feature>
<evidence type="ECO:0000256" key="1">
    <source>
        <dbReference type="SAM" id="Phobius"/>
    </source>
</evidence>
<name>A0A937FH59_9CLOT</name>
<accession>A0A937FH59</accession>
<protein>
    <submittedName>
        <fullName evidence="2">Uncharacterized protein</fullName>
    </submittedName>
</protein>
<reference evidence="2" key="1">
    <citation type="submission" date="2021-01" db="EMBL/GenBank/DDBJ databases">
        <title>Genome public.</title>
        <authorList>
            <person name="Liu C."/>
            <person name="Sun Q."/>
        </authorList>
    </citation>
    <scope>NUCLEOTIDE SEQUENCE</scope>
    <source>
        <strain evidence="2">YIM B02565</strain>
    </source>
</reference>
<organism evidence="2 3">
    <name type="scientific">Clostridium paridis</name>
    <dbReference type="NCBI Taxonomy" id="2803863"/>
    <lineage>
        <taxon>Bacteria</taxon>
        <taxon>Bacillati</taxon>
        <taxon>Bacillota</taxon>
        <taxon>Clostridia</taxon>
        <taxon>Eubacteriales</taxon>
        <taxon>Clostridiaceae</taxon>
        <taxon>Clostridium</taxon>
    </lineage>
</organism>
<sequence length="53" mass="6275">MRRIIENIILFISFFLIVHFTGKLIKNYLMAAMICAILCTIVLFVRNHVKNYD</sequence>
<evidence type="ECO:0000313" key="3">
    <source>
        <dbReference type="Proteomes" id="UP000623681"/>
    </source>
</evidence>
<feature type="transmembrane region" description="Helical" evidence="1">
    <location>
        <begin position="7"/>
        <end position="22"/>
    </location>
</feature>
<proteinExistence type="predicted"/>
<dbReference type="AlphaFoldDB" id="A0A937FH59"/>
<keyword evidence="3" id="KW-1185">Reference proteome</keyword>
<dbReference type="EMBL" id="JAESWA010000027">
    <property type="protein sequence ID" value="MBL4933669.1"/>
    <property type="molecule type" value="Genomic_DNA"/>
</dbReference>
<comment type="caution">
    <text evidence="2">The sequence shown here is derived from an EMBL/GenBank/DDBJ whole genome shotgun (WGS) entry which is preliminary data.</text>
</comment>
<evidence type="ECO:0000313" key="2">
    <source>
        <dbReference type="EMBL" id="MBL4933669.1"/>
    </source>
</evidence>
<dbReference type="RefSeq" id="WP_202769110.1">
    <property type="nucleotide sequence ID" value="NZ_JAESWA010000027.1"/>
</dbReference>